<dbReference type="Proteomes" id="UP000093053">
    <property type="component" value="Chromosome"/>
</dbReference>
<evidence type="ECO:0000313" key="6">
    <source>
        <dbReference type="Proteomes" id="UP000093053"/>
    </source>
</evidence>
<feature type="domain" description="Intradiol ring-cleavage dioxygenases" evidence="4">
    <location>
        <begin position="34"/>
        <end position="102"/>
    </location>
</feature>
<dbReference type="RefSeq" id="WP_065920118.1">
    <property type="nucleotide sequence ID" value="NZ_CP016793.1"/>
</dbReference>
<dbReference type="InterPro" id="IPR000627">
    <property type="entry name" value="Intradiol_dOase_C"/>
</dbReference>
<sequence length="168" mass="18114">MTDAAPGQTIGPFFHHALAYPGDSELVPFGAAGSVVLHGHVYDGAGTPVPDAMIEIRQADAEGVVPAVEGSLRRRGAAFTGWGRCCTDTSGRYWFSTVEPGGATPFFAVTVFARGLLDRLFTRIYLPDGADTVDGLVAEREADGRLRFDIHLQGENETVFFSFPRHRS</sequence>
<dbReference type="Pfam" id="PF00775">
    <property type="entry name" value="Dioxygenase_C"/>
    <property type="match status" value="1"/>
</dbReference>
<gene>
    <name evidence="5" type="ORF">BBK82_43455</name>
</gene>
<dbReference type="AlphaFoldDB" id="A0A1B2HVP9"/>
<dbReference type="PANTHER" id="PTHR33711:SF9">
    <property type="entry name" value="PROTOCATECHUATE 3,4-DIOXYGENASE ALPHA CHAIN"/>
    <property type="match status" value="1"/>
</dbReference>
<name>A0A1B2HVP9_9PSEU</name>
<dbReference type="GO" id="GO:0018578">
    <property type="term" value="F:protocatechuate 3,4-dioxygenase activity"/>
    <property type="evidence" value="ECO:0007669"/>
    <property type="project" value="InterPro"/>
</dbReference>
<comment type="similarity">
    <text evidence="1">Belongs to the intradiol ring-cleavage dioxygenase family.</text>
</comment>
<keyword evidence="3" id="KW-0560">Oxidoreductase</keyword>
<dbReference type="NCBIfam" id="TIGR02423">
    <property type="entry name" value="protocat_alph"/>
    <property type="match status" value="1"/>
</dbReference>
<dbReference type="KEGG" id="led:BBK82_43455"/>
<evidence type="ECO:0000256" key="3">
    <source>
        <dbReference type="ARBA" id="ARBA00023002"/>
    </source>
</evidence>
<dbReference type="InterPro" id="IPR050770">
    <property type="entry name" value="Intradiol_RC_Dioxygenase"/>
</dbReference>
<evidence type="ECO:0000256" key="1">
    <source>
        <dbReference type="ARBA" id="ARBA00007825"/>
    </source>
</evidence>
<dbReference type="OrthoDB" id="4417174at2"/>
<evidence type="ECO:0000256" key="2">
    <source>
        <dbReference type="ARBA" id="ARBA00022964"/>
    </source>
</evidence>
<dbReference type="STRING" id="1586287.BBK82_43455"/>
<dbReference type="SUPFAM" id="SSF49482">
    <property type="entry name" value="Aromatic compound dioxygenase"/>
    <property type="match status" value="1"/>
</dbReference>
<organism evidence="5 6">
    <name type="scientific">Lentzea guizhouensis</name>
    <dbReference type="NCBI Taxonomy" id="1586287"/>
    <lineage>
        <taxon>Bacteria</taxon>
        <taxon>Bacillati</taxon>
        <taxon>Actinomycetota</taxon>
        <taxon>Actinomycetes</taxon>
        <taxon>Pseudonocardiales</taxon>
        <taxon>Pseudonocardiaceae</taxon>
        <taxon>Lentzea</taxon>
    </lineage>
</organism>
<dbReference type="Gene3D" id="2.60.130.10">
    <property type="entry name" value="Aromatic compound dioxygenase"/>
    <property type="match status" value="1"/>
</dbReference>
<dbReference type="PANTHER" id="PTHR33711">
    <property type="entry name" value="DIOXYGENASE, PUTATIVE (AFU_ORTHOLOGUE AFUA_2G02910)-RELATED"/>
    <property type="match status" value="1"/>
</dbReference>
<dbReference type="EMBL" id="CP016793">
    <property type="protein sequence ID" value="ANZ41783.1"/>
    <property type="molecule type" value="Genomic_DNA"/>
</dbReference>
<evidence type="ECO:0000313" key="5">
    <source>
        <dbReference type="EMBL" id="ANZ41783.1"/>
    </source>
</evidence>
<dbReference type="InterPro" id="IPR012786">
    <property type="entry name" value="Protocat_dOase_a"/>
</dbReference>
<protein>
    <submittedName>
        <fullName evidence="5">Protocatechuate 3,4-dioxygenase subunit alpha</fullName>
    </submittedName>
</protein>
<accession>A0A1B2HVP9</accession>
<reference evidence="5 6" key="1">
    <citation type="submission" date="2016-07" db="EMBL/GenBank/DDBJ databases">
        <title>Complete genome sequence of the Lentzea guizhouensis DHS C013.</title>
        <authorList>
            <person name="Cao C."/>
        </authorList>
    </citation>
    <scope>NUCLEOTIDE SEQUENCE [LARGE SCALE GENOMIC DNA]</scope>
    <source>
        <strain evidence="5 6">DHS C013</strain>
    </source>
</reference>
<keyword evidence="2 5" id="KW-0223">Dioxygenase</keyword>
<keyword evidence="6" id="KW-1185">Reference proteome</keyword>
<proteinExistence type="inferred from homology"/>
<dbReference type="InterPro" id="IPR015889">
    <property type="entry name" value="Intradiol_dOase_core"/>
</dbReference>
<dbReference type="GO" id="GO:0008199">
    <property type="term" value="F:ferric iron binding"/>
    <property type="evidence" value="ECO:0007669"/>
    <property type="project" value="InterPro"/>
</dbReference>
<evidence type="ECO:0000259" key="4">
    <source>
        <dbReference type="Pfam" id="PF00775"/>
    </source>
</evidence>